<dbReference type="PANTHER" id="PTHR12428:SF65">
    <property type="entry name" value="CYTOCHROME C OXIDASE ASSEMBLY PROTEIN COX18, MITOCHONDRIAL"/>
    <property type="match status" value="1"/>
</dbReference>
<evidence type="ECO:0000256" key="2">
    <source>
        <dbReference type="ARBA" id="ARBA00009877"/>
    </source>
</evidence>
<keyword evidence="5 7" id="KW-0472">Membrane</keyword>
<evidence type="ECO:0000256" key="6">
    <source>
        <dbReference type="SAM" id="MobiDB-lite"/>
    </source>
</evidence>
<evidence type="ECO:0000256" key="5">
    <source>
        <dbReference type="ARBA" id="ARBA00023136"/>
    </source>
</evidence>
<evidence type="ECO:0000313" key="8">
    <source>
        <dbReference type="EMBL" id="OAA57479.1"/>
    </source>
</evidence>
<dbReference type="STRING" id="1081102.A0A167QBC4"/>
<gene>
    <name evidence="8" type="ORF">SPI_07138</name>
</gene>
<dbReference type="GO" id="GO:0032979">
    <property type="term" value="P:protein insertion into mitochondrial inner membrane from matrix"/>
    <property type="evidence" value="ECO:0007669"/>
    <property type="project" value="TreeGrafter"/>
</dbReference>
<dbReference type="AlphaFoldDB" id="A0A167QBC4"/>
<dbReference type="PANTHER" id="PTHR12428">
    <property type="entry name" value="OXA1"/>
    <property type="match status" value="1"/>
</dbReference>
<keyword evidence="3 7" id="KW-0812">Transmembrane</keyword>
<comment type="similarity">
    <text evidence="2">Belongs to the OXA1/ALB3/YidC family.</text>
</comment>
<sequence>MALPPTHGIRVLRLASFTFLASSPATSSLCASRPRRHASFLSPSSSSPPSASALSSSPPSLGFPFSQAPGRPRQSVAWRPCHSPNGRRRRFHVAALINGPVDMAEALISQLHAVSHTPWFVTIPLVALGVNLVVRLPFSLQARRIAQKRAALTPLLQAWLAAHGKALGARMGRQAAEQRRQGLPVSERTSRETEAELMRLGVQTCNRVYRRFGAQRWKLYGSLLALPPWLVVIEAIRRMSGAPVGLLGLIFRTDSSAAGVGGVGATTVAEKTVSAAADSASIAATTWPDAAAAAGAAADTSVGSLAQDSFATGGCLWFPDLTVADPYFILPFALSAMLVVNVLPPTDAGRRRLFGLTPKEPASSSPGSRTNPVLRNEFAMLVLQRTLLIMSVSVGFVTLHFPSAIHLYWLASASTSYLITHAVGYLMPVYEPSYVPSKNIDLWVQLPPPPSFAKLPKQ</sequence>
<evidence type="ECO:0000256" key="7">
    <source>
        <dbReference type="SAM" id="Phobius"/>
    </source>
</evidence>
<feature type="transmembrane region" description="Helical" evidence="7">
    <location>
        <begin position="378"/>
        <end position="401"/>
    </location>
</feature>
<keyword evidence="4 7" id="KW-1133">Transmembrane helix</keyword>
<keyword evidence="9" id="KW-1185">Reference proteome</keyword>
<comment type="caution">
    <text evidence="8">The sequence shown here is derived from an EMBL/GenBank/DDBJ whole genome shotgun (WGS) entry which is preliminary data.</text>
</comment>
<evidence type="ECO:0000313" key="9">
    <source>
        <dbReference type="Proteomes" id="UP000076874"/>
    </source>
</evidence>
<dbReference type="InterPro" id="IPR001708">
    <property type="entry name" value="YidC/ALB3/OXA1/COX18"/>
</dbReference>
<dbReference type="GO" id="GO:0005743">
    <property type="term" value="C:mitochondrial inner membrane"/>
    <property type="evidence" value="ECO:0007669"/>
    <property type="project" value="TreeGrafter"/>
</dbReference>
<protein>
    <submittedName>
        <fullName evidence="8">Membrane insertion protein, OxaA/YidC</fullName>
    </submittedName>
</protein>
<accession>A0A167QBC4</accession>
<name>A0A167QBC4_9HYPO</name>
<evidence type="ECO:0000256" key="1">
    <source>
        <dbReference type="ARBA" id="ARBA00004141"/>
    </source>
</evidence>
<feature type="region of interest" description="Disordered" evidence="6">
    <location>
        <begin position="64"/>
        <end position="83"/>
    </location>
</feature>
<dbReference type="Proteomes" id="UP000076874">
    <property type="component" value="Unassembled WGS sequence"/>
</dbReference>
<organism evidence="8 9">
    <name type="scientific">Niveomyces insectorum RCEF 264</name>
    <dbReference type="NCBI Taxonomy" id="1081102"/>
    <lineage>
        <taxon>Eukaryota</taxon>
        <taxon>Fungi</taxon>
        <taxon>Dikarya</taxon>
        <taxon>Ascomycota</taxon>
        <taxon>Pezizomycotina</taxon>
        <taxon>Sordariomycetes</taxon>
        <taxon>Hypocreomycetidae</taxon>
        <taxon>Hypocreales</taxon>
        <taxon>Cordycipitaceae</taxon>
        <taxon>Niveomyces</taxon>
    </lineage>
</organism>
<feature type="transmembrane region" description="Helical" evidence="7">
    <location>
        <begin position="119"/>
        <end position="138"/>
    </location>
</feature>
<dbReference type="GO" id="GO:0033617">
    <property type="term" value="P:mitochondrial respiratory chain complex IV assembly"/>
    <property type="evidence" value="ECO:0007669"/>
    <property type="project" value="TreeGrafter"/>
</dbReference>
<evidence type="ECO:0000256" key="3">
    <source>
        <dbReference type="ARBA" id="ARBA00022692"/>
    </source>
</evidence>
<dbReference type="GO" id="GO:0032977">
    <property type="term" value="F:membrane insertase activity"/>
    <property type="evidence" value="ECO:0007669"/>
    <property type="project" value="InterPro"/>
</dbReference>
<feature type="region of interest" description="Disordered" evidence="6">
    <location>
        <begin position="40"/>
        <end position="59"/>
    </location>
</feature>
<feature type="transmembrane region" description="Helical" evidence="7">
    <location>
        <begin position="326"/>
        <end position="343"/>
    </location>
</feature>
<dbReference type="EMBL" id="AZHD01000014">
    <property type="protein sequence ID" value="OAA57479.1"/>
    <property type="molecule type" value="Genomic_DNA"/>
</dbReference>
<comment type="subcellular location">
    <subcellularLocation>
        <location evidence="1">Membrane</location>
        <topology evidence="1">Multi-pass membrane protein</topology>
    </subcellularLocation>
</comment>
<evidence type="ECO:0000256" key="4">
    <source>
        <dbReference type="ARBA" id="ARBA00022989"/>
    </source>
</evidence>
<proteinExistence type="inferred from homology"/>
<dbReference type="OrthoDB" id="2148490at2759"/>
<reference evidence="8 9" key="1">
    <citation type="journal article" date="2016" name="Genome Biol. Evol.">
        <title>Divergent and convergent evolution of fungal pathogenicity.</title>
        <authorList>
            <person name="Shang Y."/>
            <person name="Xiao G."/>
            <person name="Zheng P."/>
            <person name="Cen K."/>
            <person name="Zhan S."/>
            <person name="Wang C."/>
        </authorList>
    </citation>
    <scope>NUCLEOTIDE SEQUENCE [LARGE SCALE GENOMIC DNA]</scope>
    <source>
        <strain evidence="8 9">RCEF 264</strain>
    </source>
</reference>
<feature type="transmembrane region" description="Helical" evidence="7">
    <location>
        <begin position="217"/>
        <end position="236"/>
    </location>
</feature>